<evidence type="ECO:0000256" key="4">
    <source>
        <dbReference type="ARBA" id="ARBA00023159"/>
    </source>
</evidence>
<evidence type="ECO:0000256" key="7">
    <source>
        <dbReference type="ARBA" id="ARBA00056658"/>
    </source>
</evidence>
<keyword evidence="2" id="KW-0805">Transcription regulation</keyword>
<evidence type="ECO:0000256" key="3">
    <source>
        <dbReference type="ARBA" id="ARBA00023125"/>
    </source>
</evidence>
<evidence type="ECO:0000259" key="8">
    <source>
        <dbReference type="PROSITE" id="PS50931"/>
    </source>
</evidence>
<dbReference type="AlphaFoldDB" id="A0A9X2Z2I9"/>
<dbReference type="Proteomes" id="UP001141629">
    <property type="component" value="Unassembled WGS sequence"/>
</dbReference>
<dbReference type="Pfam" id="PF03466">
    <property type="entry name" value="LysR_substrate"/>
    <property type="match status" value="1"/>
</dbReference>
<dbReference type="CDD" id="cd08414">
    <property type="entry name" value="PBP2_LTTR_aromatics_like"/>
    <property type="match status" value="1"/>
</dbReference>
<dbReference type="Pfam" id="PF00126">
    <property type="entry name" value="HTH_1"/>
    <property type="match status" value="1"/>
</dbReference>
<sequence>MSAPDLDLRKLRYFVAVAEELNFGRAAKRLHIAQPVLSRQIRALEDDLGFRLLTRDTRGATLTDVGSQLLQDARFLLSESTALRERLSRAATPTRVVRVGVMPGLLATAAVRTFERAHPAHRAEVVAIGAPEQLESVRNRTLDVVYAREPVDHRGLGTAALLEEPRVALLPADDPLARRETLRLSELASHRPLQDPAIVPEWYAVATPELRRATHRVASTMEEKLERVAAHEGFAILPRSATAFYRRPDVCVVPIEDIPPGRVTLIWHAATADPVRDEFVEAALACRDQTV</sequence>
<evidence type="ECO:0000313" key="10">
    <source>
        <dbReference type="Proteomes" id="UP001141629"/>
    </source>
</evidence>
<dbReference type="GO" id="GO:0003677">
    <property type="term" value="F:DNA binding"/>
    <property type="evidence" value="ECO:0007669"/>
    <property type="project" value="UniProtKB-KW"/>
</dbReference>
<reference evidence="9" key="1">
    <citation type="submission" date="2020-07" db="EMBL/GenBank/DDBJ databases">
        <authorList>
            <person name="Pettersson B.M.F."/>
            <person name="Behra P.R.K."/>
            <person name="Ramesh M."/>
            <person name="Das S."/>
            <person name="Dasgupta S."/>
            <person name="Kirsebom L.A."/>
        </authorList>
    </citation>
    <scope>NUCLEOTIDE SEQUENCE</scope>
    <source>
        <strain evidence="9">DSM 44838</strain>
    </source>
</reference>
<dbReference type="GO" id="GO:0032993">
    <property type="term" value="C:protein-DNA complex"/>
    <property type="evidence" value="ECO:0007669"/>
    <property type="project" value="TreeGrafter"/>
</dbReference>
<evidence type="ECO:0000256" key="1">
    <source>
        <dbReference type="ARBA" id="ARBA00009437"/>
    </source>
</evidence>
<dbReference type="FunFam" id="1.10.10.10:FF:000001">
    <property type="entry name" value="LysR family transcriptional regulator"/>
    <property type="match status" value="1"/>
</dbReference>
<dbReference type="InterPro" id="IPR005119">
    <property type="entry name" value="LysR_subst-bd"/>
</dbReference>
<reference evidence="9" key="2">
    <citation type="journal article" date="2022" name="BMC Genomics">
        <title>Comparative genome analysis of mycobacteria focusing on tRNA and non-coding RNA.</title>
        <authorList>
            <person name="Behra P.R.K."/>
            <person name="Pettersson B.M.F."/>
            <person name="Ramesh M."/>
            <person name="Das S."/>
            <person name="Dasgupta S."/>
            <person name="Kirsebom L.A."/>
        </authorList>
    </citation>
    <scope>NUCLEOTIDE SEQUENCE</scope>
    <source>
        <strain evidence="9">DSM 44838</strain>
    </source>
</reference>
<dbReference type="RefSeq" id="WP_263996454.1">
    <property type="nucleotide sequence ID" value="NZ_JACKVK010000008.1"/>
</dbReference>
<protein>
    <recommendedName>
        <fullName evidence="6">Probable hydrogen peroxide-inducible genes activator</fullName>
    </recommendedName>
</protein>
<keyword evidence="10" id="KW-1185">Reference proteome</keyword>
<keyword evidence="4" id="KW-0010">Activator</keyword>
<dbReference type="InterPro" id="IPR036390">
    <property type="entry name" value="WH_DNA-bd_sf"/>
</dbReference>
<dbReference type="PROSITE" id="PS50931">
    <property type="entry name" value="HTH_LYSR"/>
    <property type="match status" value="1"/>
</dbReference>
<dbReference type="PANTHER" id="PTHR30346">
    <property type="entry name" value="TRANSCRIPTIONAL DUAL REGULATOR HCAR-RELATED"/>
    <property type="match status" value="1"/>
</dbReference>
<evidence type="ECO:0000256" key="6">
    <source>
        <dbReference type="ARBA" id="ARBA00040885"/>
    </source>
</evidence>
<organism evidence="9 10">
    <name type="scientific">Mycobacterium yunnanensis</name>
    <dbReference type="NCBI Taxonomy" id="368477"/>
    <lineage>
        <taxon>Bacteria</taxon>
        <taxon>Bacillati</taxon>
        <taxon>Actinomycetota</taxon>
        <taxon>Actinomycetes</taxon>
        <taxon>Mycobacteriales</taxon>
        <taxon>Mycobacteriaceae</taxon>
        <taxon>Mycobacterium</taxon>
    </lineage>
</organism>
<keyword evidence="5" id="KW-0804">Transcription</keyword>
<comment type="function">
    <text evidence="7">Required for the induction the katG gene for catalase. Involved in the response to hydrogen peroxide.</text>
</comment>
<proteinExistence type="inferred from homology"/>
<dbReference type="PANTHER" id="PTHR30346:SF0">
    <property type="entry name" value="HCA OPERON TRANSCRIPTIONAL ACTIVATOR HCAR"/>
    <property type="match status" value="1"/>
</dbReference>
<dbReference type="InterPro" id="IPR036388">
    <property type="entry name" value="WH-like_DNA-bd_sf"/>
</dbReference>
<comment type="similarity">
    <text evidence="1">Belongs to the LysR transcriptional regulatory family.</text>
</comment>
<name>A0A9X2Z2I9_9MYCO</name>
<dbReference type="Gene3D" id="3.40.190.10">
    <property type="entry name" value="Periplasmic binding protein-like II"/>
    <property type="match status" value="2"/>
</dbReference>
<dbReference type="SUPFAM" id="SSF53850">
    <property type="entry name" value="Periplasmic binding protein-like II"/>
    <property type="match status" value="1"/>
</dbReference>
<gene>
    <name evidence="9" type="ORF">H7K45_14195</name>
</gene>
<dbReference type="InterPro" id="IPR000847">
    <property type="entry name" value="LysR_HTH_N"/>
</dbReference>
<accession>A0A9X2Z2I9</accession>
<evidence type="ECO:0000256" key="2">
    <source>
        <dbReference type="ARBA" id="ARBA00023015"/>
    </source>
</evidence>
<keyword evidence="3" id="KW-0238">DNA-binding</keyword>
<dbReference type="Gene3D" id="1.10.10.10">
    <property type="entry name" value="Winged helix-like DNA-binding domain superfamily/Winged helix DNA-binding domain"/>
    <property type="match status" value="1"/>
</dbReference>
<comment type="caution">
    <text evidence="9">The sequence shown here is derived from an EMBL/GenBank/DDBJ whole genome shotgun (WGS) entry which is preliminary data.</text>
</comment>
<dbReference type="GO" id="GO:0003700">
    <property type="term" value="F:DNA-binding transcription factor activity"/>
    <property type="evidence" value="ECO:0007669"/>
    <property type="project" value="InterPro"/>
</dbReference>
<feature type="domain" description="HTH lysR-type" evidence="8">
    <location>
        <begin position="6"/>
        <end position="63"/>
    </location>
</feature>
<evidence type="ECO:0000256" key="5">
    <source>
        <dbReference type="ARBA" id="ARBA00023163"/>
    </source>
</evidence>
<dbReference type="SUPFAM" id="SSF46785">
    <property type="entry name" value="Winged helix' DNA-binding domain"/>
    <property type="match status" value="1"/>
</dbReference>
<dbReference type="PRINTS" id="PR00039">
    <property type="entry name" value="HTHLYSR"/>
</dbReference>
<evidence type="ECO:0000313" key="9">
    <source>
        <dbReference type="EMBL" id="MCV7421695.1"/>
    </source>
</evidence>
<dbReference type="EMBL" id="JACKVK010000008">
    <property type="protein sequence ID" value="MCV7421695.1"/>
    <property type="molecule type" value="Genomic_DNA"/>
</dbReference>